<evidence type="ECO:0000313" key="10">
    <source>
        <dbReference type="Proteomes" id="UP000292507"/>
    </source>
</evidence>
<evidence type="ECO:0000256" key="7">
    <source>
        <dbReference type="RuleBase" id="RU003651"/>
    </source>
</evidence>
<dbReference type="FunFam" id="3.40.50.300:FF:000155">
    <property type="entry name" value="AAA ATPase forming ring-shaped complexes"/>
    <property type="match status" value="1"/>
</dbReference>
<dbReference type="GO" id="GO:0010498">
    <property type="term" value="P:proteasomal protein catabolic process"/>
    <property type="evidence" value="ECO:0007669"/>
    <property type="project" value="InterPro"/>
</dbReference>
<dbReference type="InterPro" id="IPR050168">
    <property type="entry name" value="AAA_ATPase_domain"/>
</dbReference>
<dbReference type="NCBIfam" id="TIGR03689">
    <property type="entry name" value="pup_AAA"/>
    <property type="match status" value="1"/>
</dbReference>
<dbReference type="Pfam" id="PF16450">
    <property type="entry name" value="Prot_ATP_ID_OB_C"/>
    <property type="match status" value="1"/>
</dbReference>
<dbReference type="HAMAP" id="MF_02112">
    <property type="entry name" value="ARC_ATPase"/>
    <property type="match status" value="1"/>
</dbReference>
<dbReference type="Gene3D" id="3.40.50.300">
    <property type="entry name" value="P-loop containing nucleotide triphosphate hydrolases"/>
    <property type="match status" value="1"/>
</dbReference>
<keyword evidence="1 6" id="KW-0547">Nucleotide-binding</keyword>
<dbReference type="InterPro" id="IPR003959">
    <property type="entry name" value="ATPase_AAA_core"/>
</dbReference>
<comment type="subunit">
    <text evidence="6">Homohexamer. Assembles into a hexameric ring structure.</text>
</comment>
<dbReference type="InterPro" id="IPR032501">
    <property type="entry name" value="Prot_ATP_ID_OB_2nd"/>
</dbReference>
<dbReference type="SMART" id="SM00382">
    <property type="entry name" value="AAA"/>
    <property type="match status" value="1"/>
</dbReference>
<dbReference type="InterPro" id="IPR003960">
    <property type="entry name" value="ATPase_AAA_CS"/>
</dbReference>
<protein>
    <recommendedName>
        <fullName evidence="6">AAA ATPase forming ring-shaped complexes</fullName>
        <shortName evidence="6">ARC</shortName>
    </recommendedName>
</protein>
<reference evidence="9 10" key="1">
    <citation type="submission" date="2019-02" db="EMBL/GenBank/DDBJ databases">
        <title>Sequencing the genomes of 1000 actinobacteria strains.</title>
        <authorList>
            <person name="Klenk H.-P."/>
        </authorList>
    </citation>
    <scope>NUCLEOTIDE SEQUENCE [LARGE SCALE GENOMIC DNA]</scope>
    <source>
        <strain evidence="9 10">DSM 44509</strain>
    </source>
</reference>
<evidence type="ECO:0000313" key="9">
    <source>
        <dbReference type="EMBL" id="RZU31711.1"/>
    </source>
</evidence>
<evidence type="ECO:0000256" key="1">
    <source>
        <dbReference type="ARBA" id="ARBA00022741"/>
    </source>
</evidence>
<feature type="binding site" evidence="6">
    <location>
        <begin position="278"/>
        <end position="283"/>
    </location>
    <ligand>
        <name>ATP</name>
        <dbReference type="ChEBI" id="CHEBI:30616"/>
    </ligand>
</feature>
<evidence type="ECO:0000256" key="3">
    <source>
        <dbReference type="ARBA" id="ARBA00022942"/>
    </source>
</evidence>
<dbReference type="InterPro" id="IPR022482">
    <property type="entry name" value="Proteasome_ATPase"/>
</dbReference>
<dbReference type="GO" id="GO:0000502">
    <property type="term" value="C:proteasome complex"/>
    <property type="evidence" value="ECO:0007669"/>
    <property type="project" value="UniProtKB-KW"/>
</dbReference>
<dbReference type="InterPro" id="IPR003593">
    <property type="entry name" value="AAA+_ATPase"/>
</dbReference>
<dbReference type="PANTHER" id="PTHR23077:SF144">
    <property type="entry name" value="PROTEASOME-ASSOCIATED ATPASE"/>
    <property type="match status" value="1"/>
</dbReference>
<evidence type="ECO:0000256" key="6">
    <source>
        <dbReference type="HAMAP-Rule" id="MF_02112"/>
    </source>
</evidence>
<dbReference type="Proteomes" id="UP000292507">
    <property type="component" value="Unassembled WGS sequence"/>
</dbReference>
<dbReference type="OrthoDB" id="9809379at2"/>
<evidence type="ECO:0000256" key="5">
    <source>
        <dbReference type="ARBA" id="ARBA00023186"/>
    </source>
</evidence>
<keyword evidence="5" id="KW-0143">Chaperone</keyword>
<dbReference type="Gene3D" id="1.20.5.170">
    <property type="match status" value="1"/>
</dbReference>
<dbReference type="Pfam" id="PF00004">
    <property type="entry name" value="AAA"/>
    <property type="match status" value="1"/>
</dbReference>
<dbReference type="SUPFAM" id="SSF52540">
    <property type="entry name" value="P-loop containing nucleoside triphosphate hydrolases"/>
    <property type="match status" value="1"/>
</dbReference>
<dbReference type="GO" id="GO:0019941">
    <property type="term" value="P:modification-dependent protein catabolic process"/>
    <property type="evidence" value="ECO:0007669"/>
    <property type="project" value="InterPro"/>
</dbReference>
<sequence length="592" mass="65673">MGPGPDELNARRDRDVAALLTQISYLEEEIGLLRRKVSDSPRQVRALEERIAEAEGRAAFLSERNDKLASTLRDAREQLVTLKEEVDRLGQPPSGYGVFLTSYEDGTVDVFTGGRKLRVSVSPNVAAEELRPGQEVMLNEAMNVVEARQFERAGDVVMLKELLEPVDGVTQRALVIGHTDEERVVYLADSLTDQPLRVGDSLLLESRSGYVYERIPKSEVEELVLEEVPDIDYSDIGGLARQIEQIRDAVELPFLHADLFRTYELRPPKGILLYGPPGCGKTLIAKAVANSLAKKVAAVRGDGDTSQGKSYFLNIKGPELLNKYVGETERHIRLVFQRAREKASEGTPVIVFFDEMDSIFRTRGSGVSSDVESTIVPQLLSEIDGVEGLENVIVIGASNREDMIDPAILRPGRLDVKIKIERPDAEAARDIFSKYLTTSLPINPDDLAENGGSREATIAGMIQRTVERMYTETEENRFLEVTYANGDKEVLYFKDFNSGAMLQNIVDRAKKMAIKEHLETGASGLRVGHLMQACVDEFKENEDLPNTTNPDDWARISGKKGERIVYIRTLISGKGNEAGRAIDTATNTGQYL</sequence>
<name>A0A4Q7Y6H9_9ACTN</name>
<dbReference type="GO" id="GO:0005524">
    <property type="term" value="F:ATP binding"/>
    <property type="evidence" value="ECO:0007669"/>
    <property type="project" value="UniProtKB-UniRule"/>
</dbReference>
<keyword evidence="4 6" id="KW-0175">Coiled coil</keyword>
<evidence type="ECO:0000256" key="4">
    <source>
        <dbReference type="ARBA" id="ARBA00023054"/>
    </source>
</evidence>
<evidence type="ECO:0000256" key="2">
    <source>
        <dbReference type="ARBA" id="ARBA00022840"/>
    </source>
</evidence>
<comment type="caution">
    <text evidence="9">The sequence shown here is derived from an EMBL/GenBank/DDBJ whole genome shotgun (WGS) entry which is preliminary data.</text>
</comment>
<comment type="similarity">
    <text evidence="6 7">Belongs to the AAA ATPase family.</text>
</comment>
<proteinExistence type="inferred from homology"/>
<dbReference type="PANTHER" id="PTHR23077">
    <property type="entry name" value="AAA-FAMILY ATPASE"/>
    <property type="match status" value="1"/>
</dbReference>
<dbReference type="GO" id="GO:0016887">
    <property type="term" value="F:ATP hydrolysis activity"/>
    <property type="evidence" value="ECO:0007669"/>
    <property type="project" value="UniProtKB-UniRule"/>
</dbReference>
<gene>
    <name evidence="6" type="primary">arc</name>
    <name evidence="9" type="ORF">BKA19_1389</name>
</gene>
<dbReference type="InterPro" id="IPR041626">
    <property type="entry name" value="Prot_ATP_ID_OB_N"/>
</dbReference>
<keyword evidence="3 9" id="KW-0647">Proteasome</keyword>
<keyword evidence="2 6" id="KW-0067">ATP-binding</keyword>
<dbReference type="AlphaFoldDB" id="A0A4Q7Y6H9"/>
<keyword evidence="10" id="KW-1185">Reference proteome</keyword>
<dbReference type="Gene3D" id="1.10.8.60">
    <property type="match status" value="1"/>
</dbReference>
<organism evidence="9 10">
    <name type="scientific">Blastococcus saxobsidens</name>
    <dbReference type="NCBI Taxonomy" id="138336"/>
    <lineage>
        <taxon>Bacteria</taxon>
        <taxon>Bacillati</taxon>
        <taxon>Actinomycetota</taxon>
        <taxon>Actinomycetes</taxon>
        <taxon>Geodermatophilales</taxon>
        <taxon>Geodermatophilaceae</taxon>
        <taxon>Blastococcus</taxon>
    </lineage>
</organism>
<accession>A0A4Q7Y6H9</accession>
<feature type="coiled-coil region" evidence="6">
    <location>
        <begin position="44"/>
        <end position="85"/>
    </location>
</feature>
<dbReference type="Pfam" id="PF17758">
    <property type="entry name" value="Prot_ATP_ID_OB_N"/>
    <property type="match status" value="1"/>
</dbReference>
<dbReference type="PROSITE" id="PS00674">
    <property type="entry name" value="AAA"/>
    <property type="match status" value="1"/>
</dbReference>
<dbReference type="InterPro" id="IPR012340">
    <property type="entry name" value="NA-bd_OB-fold"/>
</dbReference>
<dbReference type="RefSeq" id="WP_104527501.1">
    <property type="nucleotide sequence ID" value="NZ_POQT01000006.1"/>
</dbReference>
<dbReference type="EMBL" id="SHKV01000001">
    <property type="protein sequence ID" value="RZU31711.1"/>
    <property type="molecule type" value="Genomic_DNA"/>
</dbReference>
<feature type="domain" description="AAA+ ATPase" evidence="8">
    <location>
        <begin position="267"/>
        <end position="424"/>
    </location>
</feature>
<evidence type="ECO:0000259" key="8">
    <source>
        <dbReference type="SMART" id="SM00382"/>
    </source>
</evidence>
<dbReference type="InterPro" id="IPR027417">
    <property type="entry name" value="P-loop_NTPase"/>
</dbReference>
<dbReference type="Gene3D" id="2.40.50.140">
    <property type="entry name" value="Nucleic acid-binding proteins"/>
    <property type="match status" value="2"/>
</dbReference>